<dbReference type="EMBL" id="BART01015576">
    <property type="protein sequence ID" value="GAG86289.1"/>
    <property type="molecule type" value="Genomic_DNA"/>
</dbReference>
<comment type="caution">
    <text evidence="1">The sequence shown here is derived from an EMBL/GenBank/DDBJ whole genome shotgun (WGS) entry which is preliminary data.</text>
</comment>
<accession>X1ATR6</accession>
<reference evidence="1" key="1">
    <citation type="journal article" date="2014" name="Front. Microbiol.">
        <title>High frequency of phylogenetically diverse reductive dehalogenase-homologous genes in deep subseafloor sedimentary metagenomes.</title>
        <authorList>
            <person name="Kawai M."/>
            <person name="Futagami T."/>
            <person name="Toyoda A."/>
            <person name="Takaki Y."/>
            <person name="Nishi S."/>
            <person name="Hori S."/>
            <person name="Arai W."/>
            <person name="Tsubouchi T."/>
            <person name="Morono Y."/>
            <person name="Uchiyama I."/>
            <person name="Ito T."/>
            <person name="Fujiyama A."/>
            <person name="Inagaki F."/>
            <person name="Takami H."/>
        </authorList>
    </citation>
    <scope>NUCLEOTIDE SEQUENCE</scope>
    <source>
        <strain evidence="1">Expedition CK06-06</strain>
    </source>
</reference>
<dbReference type="AlphaFoldDB" id="X1ATR6"/>
<protein>
    <submittedName>
        <fullName evidence="1">Uncharacterized protein</fullName>
    </submittedName>
</protein>
<name>X1ATR6_9ZZZZ</name>
<feature type="non-terminal residue" evidence="1">
    <location>
        <position position="48"/>
    </location>
</feature>
<sequence length="48" mass="5594">MFVIIHIIKPLFTNAVKVFGTLVQYLNVLIPGQRFNNMKDLLNMGFRK</sequence>
<gene>
    <name evidence="1" type="ORF">S01H4_30214</name>
</gene>
<evidence type="ECO:0000313" key="1">
    <source>
        <dbReference type="EMBL" id="GAG86289.1"/>
    </source>
</evidence>
<organism evidence="1">
    <name type="scientific">marine sediment metagenome</name>
    <dbReference type="NCBI Taxonomy" id="412755"/>
    <lineage>
        <taxon>unclassified sequences</taxon>
        <taxon>metagenomes</taxon>
        <taxon>ecological metagenomes</taxon>
    </lineage>
</organism>
<proteinExistence type="predicted"/>